<dbReference type="EMBL" id="CDMZ01003980">
    <property type="protein sequence ID" value="CUC10437.1"/>
    <property type="molecule type" value="Genomic_DNA"/>
</dbReference>
<dbReference type="SUPFAM" id="SSF48403">
    <property type="entry name" value="Ankyrin repeat"/>
    <property type="match status" value="1"/>
</dbReference>
<dbReference type="Pfam" id="PF12796">
    <property type="entry name" value="Ank_2"/>
    <property type="match status" value="3"/>
</dbReference>
<evidence type="ECO:0000256" key="2">
    <source>
        <dbReference type="ARBA" id="ARBA00023043"/>
    </source>
</evidence>
<keyword evidence="1" id="KW-0677">Repeat</keyword>
<dbReference type="PROSITE" id="PS50297">
    <property type="entry name" value="ANK_REP_REGION"/>
    <property type="match status" value="3"/>
</dbReference>
<keyword evidence="2 3" id="KW-0040">ANK repeat</keyword>
<proteinExistence type="predicted"/>
<dbReference type="VEuPathDB" id="CryptoDB:Cvel_8740"/>
<dbReference type="InterPro" id="IPR002110">
    <property type="entry name" value="Ankyrin_rpt"/>
</dbReference>
<organism evidence="4">
    <name type="scientific">Chromera velia CCMP2878</name>
    <dbReference type="NCBI Taxonomy" id="1169474"/>
    <lineage>
        <taxon>Eukaryota</taxon>
        <taxon>Sar</taxon>
        <taxon>Alveolata</taxon>
        <taxon>Colpodellida</taxon>
        <taxon>Chromeraceae</taxon>
        <taxon>Chromera</taxon>
    </lineage>
</organism>
<dbReference type="PANTHER" id="PTHR24198:SF165">
    <property type="entry name" value="ANKYRIN REPEAT-CONTAINING PROTEIN-RELATED"/>
    <property type="match status" value="1"/>
</dbReference>
<dbReference type="SMART" id="SM00248">
    <property type="entry name" value="ANK"/>
    <property type="match status" value="7"/>
</dbReference>
<dbReference type="PhylomeDB" id="A0A0K6S9U3"/>
<dbReference type="PRINTS" id="PR01415">
    <property type="entry name" value="ANKYRIN"/>
</dbReference>
<dbReference type="Gene3D" id="1.25.40.20">
    <property type="entry name" value="Ankyrin repeat-containing domain"/>
    <property type="match status" value="1"/>
</dbReference>
<feature type="repeat" description="ANK" evidence="3">
    <location>
        <begin position="351"/>
        <end position="395"/>
    </location>
</feature>
<reference evidence="4" key="1">
    <citation type="submission" date="2014-11" db="EMBL/GenBank/DDBJ databases">
        <title>Molecular phylogeny of cliff fern family Woodsiaceae with morphological implications.</title>
        <authorList>
            <person name="Shao Y.-Z."/>
            <person name="Wei R."/>
            <person name="Zhang X.-C."/>
        </authorList>
    </citation>
    <scope>NUCLEOTIDE SEQUENCE</scope>
</reference>
<feature type="repeat" description="ANK" evidence="3">
    <location>
        <begin position="147"/>
        <end position="179"/>
    </location>
</feature>
<feature type="repeat" description="ANK" evidence="3">
    <location>
        <begin position="318"/>
        <end position="350"/>
    </location>
</feature>
<dbReference type="AlphaFoldDB" id="A0A0K6S9U3"/>
<evidence type="ECO:0000256" key="3">
    <source>
        <dbReference type="PROSITE-ProRule" id="PRU00023"/>
    </source>
</evidence>
<feature type="repeat" description="ANK" evidence="3">
    <location>
        <begin position="180"/>
        <end position="212"/>
    </location>
</feature>
<dbReference type="PROSITE" id="PS50088">
    <property type="entry name" value="ANK_REPEAT"/>
    <property type="match status" value="6"/>
</dbReference>
<sequence length="437" mass="47270">MVQNMHTLLGTIEFPDEPEGDAAPSYPVQAVDSSSPLLPTEAAALDRIEKQVGAMRKSVRVELNTLMSLYYRMDLEPLFALDIGNVIRSFQAVSAETLRGALNIFMETGEREKREDLELLLKVGAEVDSVVESPAGGNDGEGEQQMVKESALMGAVTFGSLEAVQMLVGVGAGLEMRDERGQTALNLACLADEPQIAEFLVCSGAELEATTATGATPLFSAAQQGLTDLVRFLLGRGADANAQGPEGKTPIFNAIGNGHRDVVEVLLDHWARVDERKKYQETPLFLTAMCFSEILRDHRDIAELLISRGADIHARDDEGMTVLHLAAWNGALGVLDVLLENGANLHATSNDGYTALHFVARTDESEEVESSMFQKKKTIAELLVSKGIDVGALDQNGQTALKIAENEQPEGSLVLPFLRDPSRDLTSLILQARVQDT</sequence>
<dbReference type="PANTHER" id="PTHR24198">
    <property type="entry name" value="ANKYRIN REPEAT AND PROTEIN KINASE DOMAIN-CONTAINING PROTEIN"/>
    <property type="match status" value="1"/>
</dbReference>
<name>A0A0K6S9U3_9ALVE</name>
<feature type="repeat" description="ANK" evidence="3">
    <location>
        <begin position="213"/>
        <end position="245"/>
    </location>
</feature>
<feature type="repeat" description="ANK" evidence="3">
    <location>
        <begin position="246"/>
        <end position="278"/>
    </location>
</feature>
<gene>
    <name evidence="4" type="ORF">Cvel_8740.t1.CR2</name>
</gene>
<accession>A0A0K6S9U3</accession>
<protein>
    <submittedName>
        <fullName evidence="4">Uncharacterized protein</fullName>
    </submittedName>
</protein>
<evidence type="ECO:0000256" key="1">
    <source>
        <dbReference type="ARBA" id="ARBA00022737"/>
    </source>
</evidence>
<evidence type="ECO:0000313" key="4">
    <source>
        <dbReference type="EMBL" id="CUC10437.1"/>
    </source>
</evidence>
<dbReference type="InterPro" id="IPR036770">
    <property type="entry name" value="Ankyrin_rpt-contain_sf"/>
</dbReference>
<dbReference type="GO" id="GO:0005737">
    <property type="term" value="C:cytoplasm"/>
    <property type="evidence" value="ECO:0007669"/>
    <property type="project" value="TreeGrafter"/>
</dbReference>